<dbReference type="SUPFAM" id="SSF88723">
    <property type="entry name" value="PIN domain-like"/>
    <property type="match status" value="1"/>
</dbReference>
<evidence type="ECO:0000313" key="8">
    <source>
        <dbReference type="Proteomes" id="UP000572540"/>
    </source>
</evidence>
<dbReference type="AlphaFoldDB" id="A0A7Y9WG54"/>
<dbReference type="Pfam" id="PF02562">
    <property type="entry name" value="PhoH"/>
    <property type="match status" value="1"/>
</dbReference>
<evidence type="ECO:0000256" key="2">
    <source>
        <dbReference type="ARBA" id="ARBA00022741"/>
    </source>
</evidence>
<dbReference type="InterPro" id="IPR003714">
    <property type="entry name" value="PhoH"/>
</dbReference>
<proteinExistence type="inferred from homology"/>
<feature type="compositionally biased region" description="Polar residues" evidence="5">
    <location>
        <begin position="71"/>
        <end position="81"/>
    </location>
</feature>
<feature type="compositionally biased region" description="Low complexity" evidence="5">
    <location>
        <begin position="101"/>
        <end position="140"/>
    </location>
</feature>
<evidence type="ECO:0000256" key="1">
    <source>
        <dbReference type="ARBA" id="ARBA00010393"/>
    </source>
</evidence>
<name>A0A7Y9WG54_9BURK</name>
<dbReference type="SMART" id="SM00670">
    <property type="entry name" value="PINc"/>
    <property type="match status" value="1"/>
</dbReference>
<dbReference type="PANTHER" id="PTHR30473">
    <property type="entry name" value="PROTEIN PHOH"/>
    <property type="match status" value="1"/>
</dbReference>
<evidence type="ECO:0000313" key="7">
    <source>
        <dbReference type="EMBL" id="NYH19618.1"/>
    </source>
</evidence>
<feature type="region of interest" description="Disordered" evidence="5">
    <location>
        <begin position="1"/>
        <end position="44"/>
    </location>
</feature>
<reference evidence="7 8" key="1">
    <citation type="submission" date="2020-07" db="EMBL/GenBank/DDBJ databases">
        <title>Exploring microbial biodiversity for novel pathways involved in the catabolism of aromatic compounds derived from lignin.</title>
        <authorList>
            <person name="Elkins J."/>
        </authorList>
    </citation>
    <scope>NUCLEOTIDE SEQUENCE [LARGE SCALE GENOMIC DNA]</scope>
    <source>
        <strain evidence="7 8">H2C3B</strain>
    </source>
</reference>
<evidence type="ECO:0000256" key="5">
    <source>
        <dbReference type="SAM" id="MobiDB-lite"/>
    </source>
</evidence>
<comment type="similarity">
    <text evidence="4">In the N-terminal section; belongs to the PINc/VapC protein family.</text>
</comment>
<dbReference type="InterPro" id="IPR051451">
    <property type="entry name" value="PhoH2-like"/>
</dbReference>
<evidence type="ECO:0000256" key="3">
    <source>
        <dbReference type="ARBA" id="ARBA00022840"/>
    </source>
</evidence>
<dbReference type="EMBL" id="JACCAU010000001">
    <property type="protein sequence ID" value="NYH19618.1"/>
    <property type="molecule type" value="Genomic_DNA"/>
</dbReference>
<dbReference type="SUPFAM" id="SSF52540">
    <property type="entry name" value="P-loop containing nucleoside triphosphate hydrolases"/>
    <property type="match status" value="1"/>
</dbReference>
<evidence type="ECO:0000259" key="6">
    <source>
        <dbReference type="SMART" id="SM00670"/>
    </source>
</evidence>
<dbReference type="FunFam" id="3.40.50.300:FF:000013">
    <property type="entry name" value="PhoH family ATPase"/>
    <property type="match status" value="1"/>
</dbReference>
<dbReference type="InterPro" id="IPR002716">
    <property type="entry name" value="PIN_dom"/>
</dbReference>
<dbReference type="Proteomes" id="UP000572540">
    <property type="component" value="Unassembled WGS sequence"/>
</dbReference>
<gene>
    <name evidence="7" type="ORF">GGD41_006846</name>
</gene>
<dbReference type="Gene3D" id="3.40.50.300">
    <property type="entry name" value="P-loop containing nucleotide triphosphate hydrolases"/>
    <property type="match status" value="1"/>
</dbReference>
<keyword evidence="3" id="KW-0067">ATP-binding</keyword>
<dbReference type="Gene3D" id="3.40.50.1010">
    <property type="entry name" value="5'-nuclease"/>
    <property type="match status" value="1"/>
</dbReference>
<organism evidence="7 8">
    <name type="scientific">Paraburkholderia bryophila</name>
    <dbReference type="NCBI Taxonomy" id="420952"/>
    <lineage>
        <taxon>Bacteria</taxon>
        <taxon>Pseudomonadati</taxon>
        <taxon>Pseudomonadota</taxon>
        <taxon>Betaproteobacteria</taxon>
        <taxon>Burkholderiales</taxon>
        <taxon>Burkholderiaceae</taxon>
        <taxon>Paraburkholderia</taxon>
    </lineage>
</organism>
<protein>
    <submittedName>
        <fullName evidence="7">PhoH-like ATPase</fullName>
    </submittedName>
</protein>
<dbReference type="PANTHER" id="PTHR30473:SF2">
    <property type="entry name" value="PIN DOMAIN-CONTAINING PROTEIN"/>
    <property type="match status" value="1"/>
</dbReference>
<comment type="caution">
    <text evidence="7">The sequence shown here is derived from an EMBL/GenBank/DDBJ whole genome shotgun (WGS) entry which is preliminary data.</text>
</comment>
<sequence length="619" mass="67064">MPLPTPPSKLGNLLPPDEYKAKAATPARSASKKQAGDGEAAESADYGRANVAKPMANAANAATTLRTVPASSATPVANASAEQAAPARGRKTKQTAALLQPVPAARPHAEPAAPAAQPVVARAPSAKQADAAAPAAVAPATRGAGKKRSTSADPAEVQKLFVLDTNVLMHDPSCLFRFEEHDVYLPMMTLEELDNHKKGMSEVARNARQVSRTLDALVANAGNISDGISLARLGSREASGRLFFQTTLATIEPVEGLPEGKADNQILGVVRALQRDRMDRQVVLVSKDINMRIKAHALGLPAEDYFNDQVLEDSDLLYSGIRALPQDFWTKHAKGMESWQDTKTGTTYYRVTGPLCASMLVNEFVYLEPQNGEPAFHALVRELNGKTALLQTLRDYGHHKNNVWGITARNREQNFALNLLMNPEIDFVTLLGQAGTGKTLVALAAGLAQVLDDKRYNEIIVTRATVPVGEDIGFLPGTEEEKMQPWMGAFDDNLEVLQKTDDAAGEWGRAATQELIRSRLKVKSMNFMRGRTFVDKYLIIDEAQNLTPKQMKTLVTRAGPGTKIICLGNIAQIDTPYLTEGSSGLTYVVDRFKGWAHSGHVTLARGERSRLADYASEIL</sequence>
<feature type="domain" description="PIN" evidence="6">
    <location>
        <begin position="159"/>
        <end position="293"/>
    </location>
</feature>
<dbReference type="RefSeq" id="WP_179705083.1">
    <property type="nucleotide sequence ID" value="NZ_JACCAU010000001.1"/>
</dbReference>
<dbReference type="Pfam" id="PF13638">
    <property type="entry name" value="PIN_4"/>
    <property type="match status" value="1"/>
</dbReference>
<evidence type="ECO:0000256" key="4">
    <source>
        <dbReference type="ARBA" id="ARBA00046345"/>
    </source>
</evidence>
<accession>A0A7Y9WG54</accession>
<dbReference type="GO" id="GO:0005829">
    <property type="term" value="C:cytosol"/>
    <property type="evidence" value="ECO:0007669"/>
    <property type="project" value="TreeGrafter"/>
</dbReference>
<dbReference type="GO" id="GO:0005524">
    <property type="term" value="F:ATP binding"/>
    <property type="evidence" value="ECO:0007669"/>
    <property type="project" value="UniProtKB-KW"/>
</dbReference>
<keyword evidence="2" id="KW-0547">Nucleotide-binding</keyword>
<dbReference type="InterPro" id="IPR029060">
    <property type="entry name" value="PIN-like_dom_sf"/>
</dbReference>
<comment type="similarity">
    <text evidence="1">Belongs to the PhoH family.</text>
</comment>
<dbReference type="CDD" id="cd09883">
    <property type="entry name" value="PIN_VapC_PhoHL-ATPase"/>
    <property type="match status" value="1"/>
</dbReference>
<feature type="region of interest" description="Disordered" evidence="5">
    <location>
        <begin position="71"/>
        <end position="154"/>
    </location>
</feature>
<dbReference type="InterPro" id="IPR027417">
    <property type="entry name" value="P-loop_NTPase"/>
</dbReference>